<evidence type="ECO:0000259" key="1">
    <source>
        <dbReference type="Pfam" id="PF01553"/>
    </source>
</evidence>
<comment type="caution">
    <text evidence="2">The sequence shown here is derived from an EMBL/GenBank/DDBJ whole genome shotgun (WGS) entry which is preliminary data.</text>
</comment>
<gene>
    <name evidence="2" type="ORF">AV530_011005</name>
</gene>
<reference evidence="2 3" key="1">
    <citation type="submission" date="2016-02" db="EMBL/GenBank/DDBJ databases">
        <title>Band-tailed pigeon sequencing and assembly.</title>
        <authorList>
            <person name="Soares A.E."/>
            <person name="Novak B.J."/>
            <person name="Rice E.S."/>
            <person name="O'Connell B."/>
            <person name="Chang D."/>
            <person name="Weber S."/>
            <person name="Shapiro B."/>
        </authorList>
    </citation>
    <scope>NUCLEOTIDE SEQUENCE [LARGE SCALE GENOMIC DNA]</scope>
    <source>
        <strain evidence="2">BTP2013</strain>
        <tissue evidence="2">Blood</tissue>
    </source>
</reference>
<name>A0A1V4K4L5_PATFA</name>
<dbReference type="GO" id="GO:0016746">
    <property type="term" value="F:acyltransferase activity"/>
    <property type="evidence" value="ECO:0007669"/>
    <property type="project" value="InterPro"/>
</dbReference>
<dbReference type="InterPro" id="IPR002123">
    <property type="entry name" value="Plipid/glycerol_acylTrfase"/>
</dbReference>
<dbReference type="Pfam" id="PF01553">
    <property type="entry name" value="Acyltransferase"/>
    <property type="match status" value="1"/>
</dbReference>
<dbReference type="EMBL" id="LSYS01004638">
    <property type="protein sequence ID" value="OPJ79409.1"/>
    <property type="molecule type" value="Genomic_DNA"/>
</dbReference>
<feature type="domain" description="Phospholipid/glycerol acyltransferase" evidence="1">
    <location>
        <begin position="13"/>
        <end position="41"/>
    </location>
</feature>
<evidence type="ECO:0000313" key="2">
    <source>
        <dbReference type="EMBL" id="OPJ79409.1"/>
    </source>
</evidence>
<evidence type="ECO:0000313" key="3">
    <source>
        <dbReference type="Proteomes" id="UP000190648"/>
    </source>
</evidence>
<dbReference type="OrthoDB" id="202234at2759"/>
<organism evidence="2 3">
    <name type="scientific">Patagioenas fasciata monilis</name>
    <dbReference type="NCBI Taxonomy" id="372326"/>
    <lineage>
        <taxon>Eukaryota</taxon>
        <taxon>Metazoa</taxon>
        <taxon>Chordata</taxon>
        <taxon>Craniata</taxon>
        <taxon>Vertebrata</taxon>
        <taxon>Euteleostomi</taxon>
        <taxon>Archelosauria</taxon>
        <taxon>Archosauria</taxon>
        <taxon>Dinosauria</taxon>
        <taxon>Saurischia</taxon>
        <taxon>Theropoda</taxon>
        <taxon>Coelurosauria</taxon>
        <taxon>Aves</taxon>
        <taxon>Neognathae</taxon>
        <taxon>Neoaves</taxon>
        <taxon>Columbimorphae</taxon>
        <taxon>Columbiformes</taxon>
        <taxon>Columbidae</taxon>
        <taxon>Patagioenas</taxon>
    </lineage>
</organism>
<keyword evidence="3" id="KW-1185">Reference proteome</keyword>
<accession>A0A1V4K4L5</accession>
<dbReference type="STRING" id="372326.A0A1V4K4L5"/>
<dbReference type="Proteomes" id="UP000190648">
    <property type="component" value="Unassembled WGS sequence"/>
</dbReference>
<dbReference type="AlphaFoldDB" id="A0A1V4K4L5"/>
<sequence>MTILPLKYIFGLKIVVKGKENLRTKEPFVLVLNHQTSLDIMRKSIIQILPKVETFGLGPDDVPKLTEQVRDSMLTTYQEISGMTNKASH</sequence>
<proteinExistence type="predicted"/>
<protein>
    <recommendedName>
        <fullName evidence="1">Phospholipid/glycerol acyltransferase domain-containing protein</fullName>
    </recommendedName>
</protein>
<dbReference type="SUPFAM" id="SSF69593">
    <property type="entry name" value="Glycerol-3-phosphate (1)-acyltransferase"/>
    <property type="match status" value="1"/>
</dbReference>